<dbReference type="Proteomes" id="UP000681594">
    <property type="component" value="Unassembled WGS sequence"/>
</dbReference>
<dbReference type="Pfam" id="PF00353">
    <property type="entry name" value="HemolysinCabind"/>
    <property type="match status" value="1"/>
</dbReference>
<dbReference type="InterPro" id="IPR013858">
    <property type="entry name" value="Peptidase_M10B_C"/>
</dbReference>
<feature type="domain" description="Peptidase metallopeptidase" evidence="7">
    <location>
        <begin position="38"/>
        <end position="221"/>
    </location>
</feature>
<evidence type="ECO:0000259" key="7">
    <source>
        <dbReference type="SMART" id="SM00235"/>
    </source>
</evidence>
<organism evidence="8 9">
    <name type="scientific">Pararoseomonas baculiformis</name>
    <dbReference type="NCBI Taxonomy" id="2820812"/>
    <lineage>
        <taxon>Bacteria</taxon>
        <taxon>Pseudomonadati</taxon>
        <taxon>Pseudomonadota</taxon>
        <taxon>Alphaproteobacteria</taxon>
        <taxon>Acetobacterales</taxon>
        <taxon>Acetobacteraceae</taxon>
        <taxon>Pararoseomonas</taxon>
    </lineage>
</organism>
<keyword evidence="9" id="KW-1185">Reference proteome</keyword>
<evidence type="ECO:0000256" key="2">
    <source>
        <dbReference type="ARBA" id="ARBA00004613"/>
    </source>
</evidence>
<dbReference type="Pfam" id="PF13946">
    <property type="entry name" value="DUF4214"/>
    <property type="match status" value="2"/>
</dbReference>
<name>A0ABS4AC89_9PROT</name>
<gene>
    <name evidence="8" type="ORF">J8J14_07480</name>
</gene>
<dbReference type="SMART" id="SM00235">
    <property type="entry name" value="ZnMc"/>
    <property type="match status" value="1"/>
</dbReference>
<dbReference type="InterPro" id="IPR038255">
    <property type="entry name" value="PBS_linker_sf"/>
</dbReference>
<evidence type="ECO:0000313" key="9">
    <source>
        <dbReference type="Proteomes" id="UP000681594"/>
    </source>
</evidence>
<comment type="caution">
    <text evidence="8">The sequence shown here is derived from an EMBL/GenBank/DDBJ whole genome shotgun (WGS) entry which is preliminary data.</text>
</comment>
<evidence type="ECO:0000256" key="3">
    <source>
        <dbReference type="ARBA" id="ARBA00009490"/>
    </source>
</evidence>
<dbReference type="InterPro" id="IPR011049">
    <property type="entry name" value="Serralysin-like_metalloprot_C"/>
</dbReference>
<accession>A0ABS4AC89</accession>
<evidence type="ECO:0000256" key="1">
    <source>
        <dbReference type="ARBA" id="ARBA00001913"/>
    </source>
</evidence>
<dbReference type="SUPFAM" id="SSF51120">
    <property type="entry name" value="beta-Roll"/>
    <property type="match status" value="1"/>
</dbReference>
<sequence>MSLPGEAAGTTKPVFTLAQVIEQLESQWGWFGYPGVHLHQPAPDGEITFTIPTIRYTPLDTEAEGWLPPSPTLLQQARLAFALWDDLIAPSIVEIPLDPDGADPDSLPESSAAITLGRTRTTSGDGTYATDSSSVPITGPGDYPLKPSQIWLSSNWSTNTDPGFQIGYYGLQTIVHEIGHSLGLSHPGLYNADENRDINYALDARYAQDTRKYTVMSYFDADADGSGTWHRDASGHLRYGSTPLLHDIAAIQAKYGADMTTRVDDTVYGFNSTAGRPVFDFSVNHAPVVAIWDAGGRDTLDLSGYAMSQSIDLREGAFSHVGGLTYNLAIAFGAEIEDAIGGTGSDRITGNALDNFLSGMAGNDLLIGLDGDDTLMGYTGDDVLQGGTGSNAMDGGAGYDVVDLRGLGRRGDIYSAEGIATGRVHATGTDEWVNVETALYADGRMVFDAEDTAARILRLYEAALDRSPDQFGLRGSARAVETGMTLTSLAEALVTSTEFSTRFGASLSNGDFVEVIHRNLFGYGTDAANHASWTANLNAGAVSRAGFVTALADSSFGRDATAETLAAGIWELSEKADFLARLYTAAFDRAPDIGGLSHWRGQMTIGATELDIANVFTSTDVFQARYGALDNGAFVENLYLNALNRAVDGQSRDVWLSRLEAGTSRSTVVLALANSEEMWNLTAEQIRSENPEHYGIAFA</sequence>
<keyword evidence="4" id="KW-0964">Secreted</keyword>
<dbReference type="Pfam" id="PF08548">
    <property type="entry name" value="Peptidase_M10_C"/>
    <property type="match status" value="1"/>
</dbReference>
<reference evidence="8 9" key="1">
    <citation type="submission" date="2021-03" db="EMBL/GenBank/DDBJ databases">
        <authorList>
            <person name="So Y."/>
        </authorList>
    </citation>
    <scope>NUCLEOTIDE SEQUENCE [LARGE SCALE GENOMIC DNA]</scope>
    <source>
        <strain evidence="8 9">SSH11</strain>
    </source>
</reference>
<keyword evidence="5" id="KW-0677">Repeat</keyword>
<feature type="region of interest" description="Disordered" evidence="6">
    <location>
        <begin position="99"/>
        <end position="141"/>
    </location>
</feature>
<dbReference type="InterPro" id="IPR024079">
    <property type="entry name" value="MetalloPept_cat_dom_sf"/>
</dbReference>
<protein>
    <submittedName>
        <fullName evidence="8">DUF4214 domain-containing protein</fullName>
    </submittedName>
</protein>
<dbReference type="InterPro" id="IPR025282">
    <property type="entry name" value="DUF4214"/>
</dbReference>
<comment type="similarity">
    <text evidence="3">Belongs to the peptidase M10B family.</text>
</comment>
<proteinExistence type="inferred from homology"/>
<dbReference type="Gene3D" id="1.10.3130.20">
    <property type="entry name" value="Phycobilisome linker domain"/>
    <property type="match status" value="2"/>
</dbReference>
<evidence type="ECO:0000256" key="6">
    <source>
        <dbReference type="SAM" id="MobiDB-lite"/>
    </source>
</evidence>
<evidence type="ECO:0000313" key="8">
    <source>
        <dbReference type="EMBL" id="MBP0444621.1"/>
    </source>
</evidence>
<comment type="cofactor">
    <cofactor evidence="1">
        <name>Ca(2+)</name>
        <dbReference type="ChEBI" id="CHEBI:29108"/>
    </cofactor>
</comment>
<comment type="subcellular location">
    <subcellularLocation>
        <location evidence="2">Secreted</location>
    </subcellularLocation>
</comment>
<dbReference type="Gene3D" id="3.40.390.10">
    <property type="entry name" value="Collagenase (Catalytic Domain)"/>
    <property type="match status" value="1"/>
</dbReference>
<dbReference type="RefSeq" id="WP_209378856.1">
    <property type="nucleotide sequence ID" value="NZ_JAGIZB010000006.1"/>
</dbReference>
<dbReference type="CDD" id="cd04277">
    <property type="entry name" value="ZnMc_serralysin_like"/>
    <property type="match status" value="1"/>
</dbReference>
<dbReference type="Gene3D" id="2.150.10.10">
    <property type="entry name" value="Serralysin-like metalloprotease, C-terminal"/>
    <property type="match status" value="1"/>
</dbReference>
<dbReference type="InterPro" id="IPR006026">
    <property type="entry name" value="Peptidase_Metallo"/>
</dbReference>
<dbReference type="InterPro" id="IPR001343">
    <property type="entry name" value="Hemolysn_Ca-bd"/>
</dbReference>
<evidence type="ECO:0000256" key="5">
    <source>
        <dbReference type="ARBA" id="ARBA00022737"/>
    </source>
</evidence>
<dbReference type="EMBL" id="JAGIZB010000006">
    <property type="protein sequence ID" value="MBP0444621.1"/>
    <property type="molecule type" value="Genomic_DNA"/>
</dbReference>
<dbReference type="InterPro" id="IPR034033">
    <property type="entry name" value="Serralysin-like"/>
</dbReference>
<dbReference type="SUPFAM" id="SSF55486">
    <property type="entry name" value="Metalloproteases ('zincins'), catalytic domain"/>
    <property type="match status" value="1"/>
</dbReference>
<evidence type="ECO:0000256" key="4">
    <source>
        <dbReference type="ARBA" id="ARBA00022525"/>
    </source>
</evidence>
<feature type="compositionally biased region" description="Polar residues" evidence="6">
    <location>
        <begin position="108"/>
        <end position="136"/>
    </location>
</feature>